<sequence length="191" mass="21181">MSILINLAIRFFFTLNNIMAKSYHKHNKRSKRKHSRRRRRGGVDSNDTKTSSFSMSDMNKHITNAYQSGMKSAQPHVEQMNKMTSNLHKQVTDNGKKAYSSFKYSSPTNFAMAKSGESAYSTASKSMQPHYNKMKSSMGSMGSSMRSSMGTMGFSSLSSNKPNVTELEHAQKASSMGVPSAFSKTSQVSSL</sequence>
<organism evidence="2">
    <name type="scientific">viral metagenome</name>
    <dbReference type="NCBI Taxonomy" id="1070528"/>
    <lineage>
        <taxon>unclassified sequences</taxon>
        <taxon>metagenomes</taxon>
        <taxon>organismal metagenomes</taxon>
    </lineage>
</organism>
<protein>
    <submittedName>
        <fullName evidence="2">Uncharacterized protein</fullName>
    </submittedName>
</protein>
<feature type="region of interest" description="Disordered" evidence="1">
    <location>
        <begin position="23"/>
        <end position="55"/>
    </location>
</feature>
<dbReference type="AlphaFoldDB" id="A0A6C0CKJ3"/>
<name>A0A6C0CKJ3_9ZZZZ</name>
<feature type="region of interest" description="Disordered" evidence="1">
    <location>
        <begin position="135"/>
        <end position="191"/>
    </location>
</feature>
<reference evidence="2" key="1">
    <citation type="journal article" date="2020" name="Nature">
        <title>Giant virus diversity and host interactions through global metagenomics.</title>
        <authorList>
            <person name="Schulz F."/>
            <person name="Roux S."/>
            <person name="Paez-Espino D."/>
            <person name="Jungbluth S."/>
            <person name="Walsh D.A."/>
            <person name="Denef V.J."/>
            <person name="McMahon K.D."/>
            <person name="Konstantinidis K.T."/>
            <person name="Eloe-Fadrosh E.A."/>
            <person name="Kyrpides N.C."/>
            <person name="Woyke T."/>
        </authorList>
    </citation>
    <scope>NUCLEOTIDE SEQUENCE</scope>
    <source>
        <strain evidence="2">GVMAG-M-3300021185-45</strain>
    </source>
</reference>
<dbReference type="EMBL" id="MN739428">
    <property type="protein sequence ID" value="QHT04410.1"/>
    <property type="molecule type" value="Genomic_DNA"/>
</dbReference>
<proteinExistence type="predicted"/>
<feature type="compositionally biased region" description="Polar residues" evidence="1">
    <location>
        <begin position="182"/>
        <end position="191"/>
    </location>
</feature>
<accession>A0A6C0CKJ3</accession>
<feature type="compositionally biased region" description="Basic residues" evidence="1">
    <location>
        <begin position="23"/>
        <end position="40"/>
    </location>
</feature>
<feature type="compositionally biased region" description="Low complexity" evidence="1">
    <location>
        <begin position="135"/>
        <end position="156"/>
    </location>
</feature>
<evidence type="ECO:0000313" key="2">
    <source>
        <dbReference type="EMBL" id="QHT04410.1"/>
    </source>
</evidence>
<evidence type="ECO:0000256" key="1">
    <source>
        <dbReference type="SAM" id="MobiDB-lite"/>
    </source>
</evidence>